<evidence type="ECO:0000256" key="2">
    <source>
        <dbReference type="ARBA" id="ARBA00005300"/>
    </source>
</evidence>
<keyword evidence="7" id="KW-0378">Hydrolase</keyword>
<dbReference type="PROSITE" id="PS50879">
    <property type="entry name" value="RNASE_H_1"/>
    <property type="match status" value="1"/>
</dbReference>
<feature type="domain" description="RNase H type-1" evidence="8">
    <location>
        <begin position="147"/>
        <end position="309"/>
    </location>
</feature>
<dbReference type="InterPro" id="IPR002156">
    <property type="entry name" value="RNaseH_domain"/>
</dbReference>
<name>A0ABR2JIB0_9PEZI</name>
<dbReference type="EC" id="3.1.26.4" evidence="3"/>
<comment type="catalytic activity">
    <reaction evidence="1">
        <text>Endonucleolytic cleavage to 5'-phosphomonoester.</text>
        <dbReference type="EC" id="3.1.26.4"/>
    </reaction>
</comment>
<evidence type="ECO:0000256" key="7">
    <source>
        <dbReference type="ARBA" id="ARBA00022801"/>
    </source>
</evidence>
<dbReference type="InterPro" id="IPR050092">
    <property type="entry name" value="RNase_H"/>
</dbReference>
<evidence type="ECO:0000313" key="9">
    <source>
        <dbReference type="EMBL" id="KAK8877353.1"/>
    </source>
</evidence>
<evidence type="ECO:0000256" key="4">
    <source>
        <dbReference type="ARBA" id="ARBA00022722"/>
    </source>
</evidence>
<protein>
    <recommendedName>
        <fullName evidence="3">ribonuclease H</fullName>
        <ecNumber evidence="3">3.1.26.4</ecNumber>
    </recommendedName>
</protein>
<dbReference type="PANTHER" id="PTHR10642">
    <property type="entry name" value="RIBONUCLEASE H1"/>
    <property type="match status" value="1"/>
</dbReference>
<gene>
    <name evidence="9" type="ORF">PGQ11_002299</name>
</gene>
<dbReference type="PANTHER" id="PTHR10642:SF26">
    <property type="entry name" value="RIBONUCLEASE H1"/>
    <property type="match status" value="1"/>
</dbReference>
<evidence type="ECO:0000313" key="10">
    <source>
        <dbReference type="Proteomes" id="UP001390339"/>
    </source>
</evidence>
<keyword evidence="4" id="KW-0540">Nuclease</keyword>
<keyword evidence="6" id="KW-0255">Endonuclease</keyword>
<keyword evidence="5" id="KW-0479">Metal-binding</keyword>
<dbReference type="Pfam" id="PF00075">
    <property type="entry name" value="RNase_H"/>
    <property type="match status" value="1"/>
</dbReference>
<dbReference type="Gene3D" id="3.30.420.10">
    <property type="entry name" value="Ribonuclease H-like superfamily/Ribonuclease H"/>
    <property type="match status" value="1"/>
</dbReference>
<evidence type="ECO:0000256" key="5">
    <source>
        <dbReference type="ARBA" id="ARBA00022723"/>
    </source>
</evidence>
<dbReference type="InterPro" id="IPR012337">
    <property type="entry name" value="RNaseH-like_sf"/>
</dbReference>
<keyword evidence="10" id="KW-1185">Reference proteome</keyword>
<organism evidence="9 10">
    <name type="scientific">Apiospora arundinis</name>
    <dbReference type="NCBI Taxonomy" id="335852"/>
    <lineage>
        <taxon>Eukaryota</taxon>
        <taxon>Fungi</taxon>
        <taxon>Dikarya</taxon>
        <taxon>Ascomycota</taxon>
        <taxon>Pezizomycotina</taxon>
        <taxon>Sordariomycetes</taxon>
        <taxon>Xylariomycetidae</taxon>
        <taxon>Amphisphaeriales</taxon>
        <taxon>Apiosporaceae</taxon>
        <taxon>Apiospora</taxon>
    </lineage>
</organism>
<evidence type="ECO:0000256" key="3">
    <source>
        <dbReference type="ARBA" id="ARBA00012180"/>
    </source>
</evidence>
<dbReference type="EMBL" id="JAPCWZ010000002">
    <property type="protein sequence ID" value="KAK8877353.1"/>
    <property type="molecule type" value="Genomic_DNA"/>
</dbReference>
<reference evidence="9 10" key="1">
    <citation type="journal article" date="2024" name="IMA Fungus">
        <title>Apiospora arundinis, a panoply of carbohydrate-active enzymes and secondary metabolites.</title>
        <authorList>
            <person name="Sorensen T."/>
            <person name="Petersen C."/>
            <person name="Muurmann A.T."/>
            <person name="Christiansen J.V."/>
            <person name="Brundto M.L."/>
            <person name="Overgaard C.K."/>
            <person name="Boysen A.T."/>
            <person name="Wollenberg R.D."/>
            <person name="Larsen T.O."/>
            <person name="Sorensen J.L."/>
            <person name="Nielsen K.L."/>
            <person name="Sondergaard T.E."/>
        </authorList>
    </citation>
    <scope>NUCLEOTIDE SEQUENCE [LARGE SCALE GENOMIC DNA]</scope>
    <source>
        <strain evidence="9 10">AAU 773</strain>
    </source>
</reference>
<dbReference type="InterPro" id="IPR036397">
    <property type="entry name" value="RNaseH_sf"/>
</dbReference>
<accession>A0ABR2JIB0</accession>
<comment type="similarity">
    <text evidence="2">Belongs to the RNase H family.</text>
</comment>
<dbReference type="SUPFAM" id="SSF53098">
    <property type="entry name" value="Ribonuclease H-like"/>
    <property type="match status" value="1"/>
</dbReference>
<evidence type="ECO:0000256" key="1">
    <source>
        <dbReference type="ARBA" id="ARBA00000077"/>
    </source>
</evidence>
<evidence type="ECO:0000259" key="8">
    <source>
        <dbReference type="PROSITE" id="PS50879"/>
    </source>
</evidence>
<evidence type="ECO:0000256" key="6">
    <source>
        <dbReference type="ARBA" id="ARBA00022759"/>
    </source>
</evidence>
<dbReference type="Proteomes" id="UP001390339">
    <property type="component" value="Unassembled WGS sequence"/>
</dbReference>
<sequence>MPLGWYLAQGLCPLGPSSSDDEEGPCELPNGRLVCGPHGLVVCGKCCSDYSFMDENVDEDTGEYEDEHEAQNYAPVRFGGMRLEQPSAGRVLASQQLSSFRSIEKRRGTGRAFPSKFCPPSSTITPTELFVRRHSWMRPTRYTHRDNPYMLLLLTDGACLNNGQANPKAGWAFVHQPGLVAGDPDVVAQGRLEGKGPFGDDTIQSSNRAELRAVIAALRFHDWVGEHYNMVVIATDSEYVVEGSTVWAKNWVRNGWMTKGRAPVKNSDLWEMLLGEVERWEEKGLAIQFWRIPREWNGVADAAAKKAAEGYVVDEWTEIRYSA</sequence>
<proteinExistence type="inferred from homology"/>
<dbReference type="CDD" id="cd13934">
    <property type="entry name" value="RNase_H_Dikarya_like"/>
    <property type="match status" value="1"/>
</dbReference>
<comment type="caution">
    <text evidence="9">The sequence shown here is derived from an EMBL/GenBank/DDBJ whole genome shotgun (WGS) entry which is preliminary data.</text>
</comment>